<sequence>MEDSFINTVVKLHKTKNWRDIIQNYHDHPERNKLLWVYPSEENLDFLKKSLADLKCDNILSIGCGSGLLEWIIGEATGFPLKGIEVDGVWWQCKYAPPTFIPLLFTSPELDKDTISILQNGGTTALLFCYFNNRPAFENYLNVFSGNVIVIIGPGEGTGVHTDPLPFDDVSNDWTLYKWQEVRSSKDFICIYIRSNNNARNEM</sequence>
<dbReference type="AlphaFoldDB" id="A0A8S4G7V2"/>
<protein>
    <submittedName>
        <fullName evidence="1">(diamondback moth) hypothetical protein</fullName>
    </submittedName>
</protein>
<dbReference type="InterPro" id="IPR029063">
    <property type="entry name" value="SAM-dependent_MTases_sf"/>
</dbReference>
<dbReference type="SUPFAM" id="SSF53335">
    <property type="entry name" value="S-adenosyl-L-methionine-dependent methyltransferases"/>
    <property type="match status" value="1"/>
</dbReference>
<proteinExistence type="predicted"/>
<organism evidence="1 2">
    <name type="scientific">Plutella xylostella</name>
    <name type="common">Diamondback moth</name>
    <name type="synonym">Plutella maculipennis</name>
    <dbReference type="NCBI Taxonomy" id="51655"/>
    <lineage>
        <taxon>Eukaryota</taxon>
        <taxon>Metazoa</taxon>
        <taxon>Ecdysozoa</taxon>
        <taxon>Arthropoda</taxon>
        <taxon>Hexapoda</taxon>
        <taxon>Insecta</taxon>
        <taxon>Pterygota</taxon>
        <taxon>Neoptera</taxon>
        <taxon>Endopterygota</taxon>
        <taxon>Lepidoptera</taxon>
        <taxon>Glossata</taxon>
        <taxon>Ditrysia</taxon>
        <taxon>Yponomeutoidea</taxon>
        <taxon>Plutellidae</taxon>
        <taxon>Plutella</taxon>
    </lineage>
</organism>
<gene>
    <name evidence="1" type="ORF">PLXY2_LOCUS14223</name>
</gene>
<keyword evidence="2" id="KW-1185">Reference proteome</keyword>
<reference evidence="1" key="1">
    <citation type="submission" date="2020-11" db="EMBL/GenBank/DDBJ databases">
        <authorList>
            <person name="Whiteford S."/>
        </authorList>
    </citation>
    <scope>NUCLEOTIDE SEQUENCE</scope>
</reference>
<evidence type="ECO:0000313" key="2">
    <source>
        <dbReference type="Proteomes" id="UP000653454"/>
    </source>
</evidence>
<dbReference type="EMBL" id="CAJHNJ030000120">
    <property type="protein sequence ID" value="CAG9135954.1"/>
    <property type="molecule type" value="Genomic_DNA"/>
</dbReference>
<evidence type="ECO:0000313" key="1">
    <source>
        <dbReference type="EMBL" id="CAG9135954.1"/>
    </source>
</evidence>
<dbReference type="Proteomes" id="UP000653454">
    <property type="component" value="Unassembled WGS sequence"/>
</dbReference>
<accession>A0A8S4G7V2</accession>
<name>A0A8S4G7V2_PLUXY</name>
<comment type="caution">
    <text evidence="1">The sequence shown here is derived from an EMBL/GenBank/DDBJ whole genome shotgun (WGS) entry which is preliminary data.</text>
</comment>